<sequence>MVRNTSSKRKSASQDAEPTRQPRKIQQPSDDDISIKFNSYSSRIFNFDILALLNKPIICSQWEIFFNYRKHRDEKIKTILMEYEISLMKKNLNDDDEFGTKVETFGKMNIKNSIQFKRNQCKVLTESETDEMYLCVNSEEFTSCNAEIYDYEKLLFDRWLVYRCDAMKTTDSESGYKVFQTRSTMIGNNIDTKSFHWLGFHGAFNTKNRLYSE</sequence>
<feature type="region of interest" description="Disordered" evidence="1">
    <location>
        <begin position="1"/>
        <end position="31"/>
    </location>
</feature>
<dbReference type="EMBL" id="GG739329">
    <property type="protein sequence ID" value="EFC35352.1"/>
    <property type="molecule type" value="Genomic_DNA"/>
</dbReference>
<feature type="compositionally biased region" description="Basic residues" evidence="1">
    <location>
        <begin position="1"/>
        <end position="11"/>
    </location>
</feature>
<dbReference type="KEGG" id="ngr:NAEGRDRAFT_76993"/>
<organism evidence="3">
    <name type="scientific">Naegleria gruberi</name>
    <name type="common">Amoeba</name>
    <dbReference type="NCBI Taxonomy" id="5762"/>
    <lineage>
        <taxon>Eukaryota</taxon>
        <taxon>Discoba</taxon>
        <taxon>Heterolobosea</taxon>
        <taxon>Tetramitia</taxon>
        <taxon>Eutetramitia</taxon>
        <taxon>Vahlkampfiidae</taxon>
        <taxon>Naegleria</taxon>
    </lineage>
</organism>
<evidence type="ECO:0000313" key="3">
    <source>
        <dbReference type="Proteomes" id="UP000006671"/>
    </source>
</evidence>
<dbReference type="Proteomes" id="UP000006671">
    <property type="component" value="Unassembled WGS sequence"/>
</dbReference>
<keyword evidence="3" id="KW-1185">Reference proteome</keyword>
<reference evidence="2 3" key="1">
    <citation type="journal article" date="2010" name="Cell">
        <title>The genome of Naegleria gruberi illuminates early eukaryotic versatility.</title>
        <authorList>
            <person name="Fritz-Laylin L.K."/>
            <person name="Prochnik S.E."/>
            <person name="Ginger M.L."/>
            <person name="Dacks J.B."/>
            <person name="Carpenter M.L."/>
            <person name="Field M.C."/>
            <person name="Kuo A."/>
            <person name="Paredez A."/>
            <person name="Chapman J."/>
            <person name="Pham J."/>
            <person name="Shu S."/>
            <person name="Neupane R."/>
            <person name="Cipriano M."/>
            <person name="Mancuso J."/>
            <person name="Tu H."/>
            <person name="Salamov A."/>
            <person name="Lindquist E."/>
            <person name="Shapiro H."/>
            <person name="Lucas S."/>
            <person name="Grigoriev I.V."/>
            <person name="Cande W.Z."/>
            <person name="Fulton C."/>
            <person name="Rokhsar D.S."/>
            <person name="Dawson S.C."/>
        </authorList>
    </citation>
    <scope>NUCLEOTIDE SEQUENCE [LARGE SCALE GENOMIC DNA]</scope>
    <source>
        <strain evidence="2 3">NEG-M</strain>
    </source>
</reference>
<accession>D2W6F0</accession>
<proteinExistence type="predicted"/>
<dbReference type="RefSeq" id="XP_002668096.1">
    <property type="nucleotide sequence ID" value="XM_002668050.1"/>
</dbReference>
<protein>
    <submittedName>
        <fullName evidence="2">Predicted protein</fullName>
    </submittedName>
</protein>
<name>D2W6F0_NAEGR</name>
<dbReference type="AlphaFoldDB" id="D2W6F0"/>
<gene>
    <name evidence="2" type="ORF">NAEGRDRAFT_76993</name>
</gene>
<evidence type="ECO:0000256" key="1">
    <source>
        <dbReference type="SAM" id="MobiDB-lite"/>
    </source>
</evidence>
<evidence type="ECO:0000313" key="2">
    <source>
        <dbReference type="EMBL" id="EFC35352.1"/>
    </source>
</evidence>
<dbReference type="GeneID" id="8858675"/>
<dbReference type="VEuPathDB" id="AmoebaDB:NAEGRDRAFT_76993"/>
<dbReference type="InParanoid" id="D2W6F0"/>